<protein>
    <recommendedName>
        <fullName evidence="1">DUF8052 domain-containing protein</fullName>
    </recommendedName>
</protein>
<feature type="domain" description="DUF8052" evidence="1">
    <location>
        <begin position="4"/>
        <end position="162"/>
    </location>
</feature>
<name>A0ABR8YSX6_9CLOT</name>
<organism evidence="2 3">
    <name type="scientific">Clostridium faecium</name>
    <dbReference type="NCBI Taxonomy" id="2762223"/>
    <lineage>
        <taxon>Bacteria</taxon>
        <taxon>Bacillati</taxon>
        <taxon>Bacillota</taxon>
        <taxon>Clostridia</taxon>
        <taxon>Eubacteriales</taxon>
        <taxon>Clostridiaceae</taxon>
        <taxon>Clostridium</taxon>
    </lineage>
</organism>
<reference evidence="2 3" key="1">
    <citation type="submission" date="2020-08" db="EMBL/GenBank/DDBJ databases">
        <title>A Genomic Blueprint of the Chicken Gut Microbiome.</title>
        <authorList>
            <person name="Gilroy R."/>
            <person name="Ravi A."/>
            <person name="Getino M."/>
            <person name="Pursley I."/>
            <person name="Horton D.L."/>
            <person name="Alikhan N.-F."/>
            <person name="Baker D."/>
            <person name="Gharbi K."/>
            <person name="Hall N."/>
            <person name="Watson M."/>
            <person name="Adriaenssens E.M."/>
            <person name="Foster-Nyarko E."/>
            <person name="Jarju S."/>
            <person name="Secka A."/>
            <person name="Antonio M."/>
            <person name="Oren A."/>
            <person name="Chaudhuri R."/>
            <person name="La Ragione R.M."/>
            <person name="Hildebrand F."/>
            <person name="Pallen M.J."/>
        </authorList>
    </citation>
    <scope>NUCLEOTIDE SEQUENCE [LARGE SCALE GENOMIC DNA]</scope>
    <source>
        <strain evidence="2 3">N37</strain>
    </source>
</reference>
<proteinExistence type="predicted"/>
<keyword evidence="3" id="KW-1185">Reference proteome</keyword>
<dbReference type="Proteomes" id="UP000627166">
    <property type="component" value="Unassembled WGS sequence"/>
</dbReference>
<evidence type="ECO:0000313" key="2">
    <source>
        <dbReference type="EMBL" id="MBD8047368.1"/>
    </source>
</evidence>
<evidence type="ECO:0000259" key="1">
    <source>
        <dbReference type="Pfam" id="PF26226"/>
    </source>
</evidence>
<dbReference type="Pfam" id="PF26226">
    <property type="entry name" value="DUF8052"/>
    <property type="match status" value="1"/>
</dbReference>
<dbReference type="RefSeq" id="WP_191740335.1">
    <property type="nucleotide sequence ID" value="NZ_JACSQB010000074.1"/>
</dbReference>
<accession>A0ABR8YSX6</accession>
<sequence>MELQLYLNNLSEVFKRNFELYNDIVIFDKKLSLYGKYKDIGGRTFLTQNDVIDKFEIYEHCLVQSYDDLKYEDLVNFSDYLKDMTIKLVKPNGEHRSSIITGIAVSKNNISKDICNYTKKFKYNKYYKFTLHGWSTVKLVVIDLYNNKVITNKAAKEDYKVYLHTLSNK</sequence>
<evidence type="ECO:0000313" key="3">
    <source>
        <dbReference type="Proteomes" id="UP000627166"/>
    </source>
</evidence>
<gene>
    <name evidence="2" type="ORF">H9637_10020</name>
</gene>
<dbReference type="EMBL" id="JACSQB010000074">
    <property type="protein sequence ID" value="MBD8047368.1"/>
    <property type="molecule type" value="Genomic_DNA"/>
</dbReference>
<dbReference type="InterPro" id="IPR058365">
    <property type="entry name" value="DUF8052"/>
</dbReference>
<comment type="caution">
    <text evidence="2">The sequence shown here is derived from an EMBL/GenBank/DDBJ whole genome shotgun (WGS) entry which is preliminary data.</text>
</comment>